<gene>
    <name evidence="2" type="ORF">EHQ95_06610</name>
</gene>
<name>A0ABY2NRG5_9LEPT</name>
<accession>A0ABY2NRG5</accession>
<dbReference type="Proteomes" id="UP000298112">
    <property type="component" value="Unassembled WGS sequence"/>
</dbReference>
<evidence type="ECO:0000256" key="1">
    <source>
        <dbReference type="SAM" id="Coils"/>
    </source>
</evidence>
<protein>
    <submittedName>
        <fullName evidence="2">TIGR04388 family protein</fullName>
    </submittedName>
</protein>
<dbReference type="NCBIfam" id="TIGR04388">
    <property type="entry name" value="Lepto_longest"/>
    <property type="match status" value="1"/>
</dbReference>
<dbReference type="RefSeq" id="WP_135657862.1">
    <property type="nucleotide sequence ID" value="NZ_RQHF01000012.1"/>
</dbReference>
<dbReference type="InterPro" id="IPR030885">
    <property type="entry name" value="Lepto_longest"/>
</dbReference>
<reference evidence="3" key="1">
    <citation type="journal article" date="2019" name="PLoS Negl. Trop. Dis.">
        <title>Revisiting the worldwide diversity of Leptospira species in the environment.</title>
        <authorList>
            <person name="Vincent A.T."/>
            <person name="Schiettekatte O."/>
            <person name="Bourhy P."/>
            <person name="Veyrier F.J."/>
            <person name="Picardeau M."/>
        </authorList>
    </citation>
    <scope>NUCLEOTIDE SEQUENCE [LARGE SCALE GENOMIC DNA]</scope>
    <source>
        <strain evidence="3">201601955</strain>
    </source>
</reference>
<evidence type="ECO:0000313" key="2">
    <source>
        <dbReference type="EMBL" id="TGM59368.1"/>
    </source>
</evidence>
<comment type="caution">
    <text evidence="2">The sequence shown here is derived from an EMBL/GenBank/DDBJ whole genome shotgun (WGS) entry which is preliminary data.</text>
</comment>
<organism evidence="2 3">
    <name type="scientific">Leptospira vanthielii</name>
    <dbReference type="NCBI Taxonomy" id="293085"/>
    <lineage>
        <taxon>Bacteria</taxon>
        <taxon>Pseudomonadati</taxon>
        <taxon>Spirochaetota</taxon>
        <taxon>Spirochaetia</taxon>
        <taxon>Leptospirales</taxon>
        <taxon>Leptospiraceae</taxon>
        <taxon>Leptospira</taxon>
    </lineage>
</organism>
<keyword evidence="1" id="KW-0175">Coiled coil</keyword>
<keyword evidence="3" id="KW-1185">Reference proteome</keyword>
<sequence length="1966" mass="217959">MHFQSSFRRFLVFILCFLVSVFGYTISGQSLSETWNPPVYQPSDYSEFYGSVYFSHSLDEWDYKVEEVLYQSMVQWKEAADLMVEQMLMLEDGSDAFIANEGYLDERRKSLFSEVTVLYSAWERELIDDYFENRNAFLYKLETGKVDSLYFQRIGQVSMYEEYTKEDLTITENRNRILESAKEWEFQWGQTRQEGLDSFANSFTELESDYQAYIHSLSETENQFADNLNAINTYKETIKTALREVVSQLQLGLDSSCSVDTGCQYKNFDGSFNEAGKLFSKFIGDLSEQLSQSDIDPDSILTVISTKIRDFLSDESNKAFSEYTIFNDQIYTYQTGFQINLDQTKSKFDLGGADWNLKHQSFWQLSSDKRYENWLAGGSGEIGNFNRVYDPELQGIFQSIHNSDYQRLTSIINSRLGDGRSVQSIFSANLYTDVYNYINNEKIGDFYVPFDKAHHTSGNLLLDGKDKYGLWLAERSFSMSDQKRLNLQMGAIGYSVIYEMYDDNSYQTSLYWKGNHFQLGGQRDHFQNTLLPAVSHWETKVKEYSEFYENWKDNRENLIADATAKLETNRMELERSKEDWLQRLDEEKRNGLRTWTDLYERGETKEISSPTISAWSPNVKLDLFQDQKLSEFQALSIFNGPTNDISIGNGSLLNELQRTIVGVGQYASVLQMNTDLEEFKRLEQKKLINQMAYGIQWDSLGGRELTKEEKILLGNYDISQLSIEEQNKFGSCYENPEADVCKTLLKKEYDTIIDSRNGVVTLKKEIHNGLLAGKNSEGQYTAGKTEEVRHVQLSSVGKIQIANNNSFFAIWDEEDWVSLNQKKSEITQSFLTHSLQKDKQFISSGMASIQEKDNRNKELFLTRKESQENADSIFQELAVAYLTGGAGGVRASLKGKLDSAINSELAKAWITATGGSESDIQTASMLIDFMRGRMSAKKIQSRDQFISIKNPIQALESITAKTLSTAIKVMDKATLGMSTMTLNLTQASSMAVTKSLIGDRQYNKINGQIAGTGKRLQEIKANERMLVQNGISAAISQSTGIPTDVISKMLGDKYGQIKAKKANNDLAKNPILDLGSQVMGAFGGIAKTAIVAFGMPEDEIQSVLEDTNGIINAGNIDQNSSTNSSFGYTLQAMGMQAGWTKHQSAYLNLRDSKAVVEDLGKKALTKELAKSMGIHEDAIGQLVDSTYSSYQKQKSDKKARSNAVRQTVVNAVSIAITMGASGLLTGANSALSAIGKAVSSVTNGLLPATTQVGQAVASTFVQTLAGSHEGPKGAMAGFANGVLGGITQGVGKIQSGLFKGMVPGIGVTYSNTNGWGGSLGIGNTISNMSVSFSEKGNTTIQASQSLGRGVQVTADVTTNGAANLGFNYNPTGEGPRKDWNFSMMYDLNGGGLSGSIGYTDPNSKLGLTSSIDKNGVSTSSELQGVTLGTNSKGGFEMQEMNFAEQNINAAQDESEVGDGESLANPESDSDIFSDFSTAAGTMGALLLGGAGLGFGLRNRFREGLTGILSIVTDTQTFDIQSSSEKSLLGAITNPLKAGLLRMGESVSSFADGFTIDKNLDHNQKTKAESKPQTSREEIKKIESSVIDDFEKDSRLDTEKKLYELRKAGVDTAGIEAKIKKLQGGKDIPITKAVEKELNEYIRLREANSQYTFIPGTTVYLPSASALAGVNLKHDPKKESNAAYLKRLGNEICEASKNVDLSTKELVTEHAVNVAKLLGESLKGKISYEQYKIIDGKEVVSAVNPVDANGFRSVDGLDCIRFIGAVLNASGITTPGSFANLNTDVYQMPNEMKNMSSEYANRTVHKNGVEYFRQASGFMNLVSDRITTSKELKDHKANFKSKELSVGLIGITRADINLPDSTVSAVKSDHVYMITDKRFNKELGIFEYQIAESRGGKGVDNPWIRTESDSSLIEKIKKDFEKNKMPKKVIDNKIMEMLKTSEVSTYLKRSEFYELKPQERFEVQNEL</sequence>
<feature type="coiled-coil region" evidence="1">
    <location>
        <begin position="559"/>
        <end position="590"/>
    </location>
</feature>
<evidence type="ECO:0000313" key="3">
    <source>
        <dbReference type="Proteomes" id="UP000298112"/>
    </source>
</evidence>
<proteinExistence type="predicted"/>
<dbReference type="EMBL" id="RQHF01000012">
    <property type="protein sequence ID" value="TGM59368.1"/>
    <property type="molecule type" value="Genomic_DNA"/>
</dbReference>